<feature type="compositionally biased region" description="Basic and acidic residues" evidence="4">
    <location>
        <begin position="96"/>
        <end position="107"/>
    </location>
</feature>
<dbReference type="SUPFAM" id="SSF46785">
    <property type="entry name" value="Winged helix' DNA-binding domain"/>
    <property type="match status" value="1"/>
</dbReference>
<feature type="region of interest" description="Disordered" evidence="4">
    <location>
        <begin position="23"/>
        <end position="125"/>
    </location>
</feature>
<feature type="compositionally biased region" description="Low complexity" evidence="4">
    <location>
        <begin position="295"/>
        <end position="313"/>
    </location>
</feature>
<keyword evidence="7" id="KW-1185">Reference proteome</keyword>
<proteinExistence type="predicted"/>
<dbReference type="HOGENOM" id="CLU_005533_0_3_1"/>
<dbReference type="GO" id="GO:0032259">
    <property type="term" value="P:methylation"/>
    <property type="evidence" value="ECO:0007669"/>
    <property type="project" value="UniProtKB-KW"/>
</dbReference>
<feature type="region of interest" description="Disordered" evidence="4">
    <location>
        <begin position="631"/>
        <end position="650"/>
    </location>
</feature>
<reference evidence="7" key="1">
    <citation type="journal article" date="2014" name="Proc. Natl. Acad. Sci. U.S.A.">
        <title>Extensive sampling of basidiomycete genomes demonstrates inadequacy of the white-rot/brown-rot paradigm for wood decay fungi.</title>
        <authorList>
            <person name="Riley R."/>
            <person name="Salamov A.A."/>
            <person name="Brown D.W."/>
            <person name="Nagy L.G."/>
            <person name="Floudas D."/>
            <person name="Held B.W."/>
            <person name="Levasseur A."/>
            <person name="Lombard V."/>
            <person name="Morin E."/>
            <person name="Otillar R."/>
            <person name="Lindquist E.A."/>
            <person name="Sun H."/>
            <person name="LaButti K.M."/>
            <person name="Schmutz J."/>
            <person name="Jabbour D."/>
            <person name="Luo H."/>
            <person name="Baker S.E."/>
            <person name="Pisabarro A.G."/>
            <person name="Walton J.D."/>
            <person name="Blanchette R.A."/>
            <person name="Henrissat B."/>
            <person name="Martin F."/>
            <person name="Cullen D."/>
            <person name="Hibbett D.S."/>
            <person name="Grigoriev I.V."/>
        </authorList>
    </citation>
    <scope>NUCLEOTIDE SEQUENCE [LARGE SCALE GENOMIC DNA]</scope>
    <source>
        <strain evidence="7">MUCL 33604</strain>
    </source>
</reference>
<dbReference type="Pfam" id="PF00891">
    <property type="entry name" value="Methyltransf_2"/>
    <property type="match status" value="1"/>
</dbReference>
<evidence type="ECO:0000256" key="2">
    <source>
        <dbReference type="ARBA" id="ARBA00022679"/>
    </source>
</evidence>
<dbReference type="InterPro" id="IPR036388">
    <property type="entry name" value="WH-like_DNA-bd_sf"/>
</dbReference>
<dbReference type="AlphaFoldDB" id="A0A067PKV0"/>
<name>A0A067PKV0_9AGAM</name>
<dbReference type="PANTHER" id="PTHR43712:SF2">
    <property type="entry name" value="O-METHYLTRANSFERASE CICE"/>
    <property type="match status" value="1"/>
</dbReference>
<evidence type="ECO:0000313" key="7">
    <source>
        <dbReference type="Proteomes" id="UP000027265"/>
    </source>
</evidence>
<keyword evidence="2" id="KW-0808">Transferase</keyword>
<accession>A0A067PKV0</accession>
<feature type="compositionally biased region" description="Low complexity" evidence="4">
    <location>
        <begin position="82"/>
        <end position="95"/>
    </location>
</feature>
<dbReference type="InParanoid" id="A0A067PKV0"/>
<feature type="domain" description="O-methyltransferase C-terminal" evidence="5">
    <location>
        <begin position="372"/>
        <end position="504"/>
    </location>
</feature>
<feature type="region of interest" description="Disordered" evidence="4">
    <location>
        <begin position="292"/>
        <end position="317"/>
    </location>
</feature>
<protein>
    <recommendedName>
        <fullName evidence="5">O-methyltransferase C-terminal domain-containing protein</fullName>
    </recommendedName>
</protein>
<dbReference type="EMBL" id="KL197725">
    <property type="protein sequence ID" value="KDQ55518.1"/>
    <property type="molecule type" value="Genomic_DNA"/>
</dbReference>
<gene>
    <name evidence="6" type="ORF">JAAARDRAFT_208779</name>
</gene>
<dbReference type="InterPro" id="IPR001077">
    <property type="entry name" value="COMT_C"/>
</dbReference>
<feature type="compositionally biased region" description="Low complexity" evidence="4">
    <location>
        <begin position="30"/>
        <end position="73"/>
    </location>
</feature>
<evidence type="ECO:0000256" key="3">
    <source>
        <dbReference type="ARBA" id="ARBA00022691"/>
    </source>
</evidence>
<evidence type="ECO:0000256" key="4">
    <source>
        <dbReference type="SAM" id="MobiDB-lite"/>
    </source>
</evidence>
<dbReference type="SUPFAM" id="SSF53335">
    <property type="entry name" value="S-adenosyl-L-methionine-dependent methyltransferases"/>
    <property type="match status" value="1"/>
</dbReference>
<keyword evidence="1" id="KW-0489">Methyltransferase</keyword>
<dbReference type="STRING" id="933084.A0A067PKV0"/>
<evidence type="ECO:0000256" key="1">
    <source>
        <dbReference type="ARBA" id="ARBA00022603"/>
    </source>
</evidence>
<dbReference type="OrthoDB" id="2410195at2759"/>
<organism evidence="6 7">
    <name type="scientific">Jaapia argillacea MUCL 33604</name>
    <dbReference type="NCBI Taxonomy" id="933084"/>
    <lineage>
        <taxon>Eukaryota</taxon>
        <taxon>Fungi</taxon>
        <taxon>Dikarya</taxon>
        <taxon>Basidiomycota</taxon>
        <taxon>Agaricomycotina</taxon>
        <taxon>Agaricomycetes</taxon>
        <taxon>Agaricomycetidae</taxon>
        <taxon>Jaapiales</taxon>
        <taxon>Jaapiaceae</taxon>
        <taxon>Jaapia</taxon>
    </lineage>
</organism>
<dbReference type="InterPro" id="IPR036390">
    <property type="entry name" value="WH_DNA-bd_sf"/>
</dbReference>
<dbReference type="Gene3D" id="3.40.50.150">
    <property type="entry name" value="Vaccinia Virus protein VP39"/>
    <property type="match status" value="1"/>
</dbReference>
<dbReference type="Proteomes" id="UP000027265">
    <property type="component" value="Unassembled WGS sequence"/>
</dbReference>
<dbReference type="GO" id="GO:0008171">
    <property type="term" value="F:O-methyltransferase activity"/>
    <property type="evidence" value="ECO:0007669"/>
    <property type="project" value="InterPro"/>
</dbReference>
<sequence>MTISSLLALHAIIGDAIEDIQRIYSPPSPTHTTTHSTRGHSRPTSPTPSDASTSSYHSSSSRPSSPSLPFTPTDAPRHLYPDSRPSTPASTSTSFHSRDGSSNHEVMDFPSLDAPYDPSSQAESLSSHPVVVDAIARIVGAAGQLSAIVQAPFLTLCDASMGYHLPSCLRFLEASHTVEILREAGSGGLHVDDIARINGCDSVKLSHILRLLATHHIVHELRPDVFAINRISGFMDSGKSVSEILECPDKKYEGTNGVSAFVAMCTDELFKASAHLTDTFLPISINSIHPQGPVSSSSTAPATTTAATGAIASKPHSHIPTDSPFNTAFGTKKEFFAWLEEEGNVGRMKRFGHAMVGSGSWEKVRRGGGTEDAFDWTSLPPSSLVIDVGGGIGTTSVSLATRFASSGLRFIVQDREGVVEMGRTAWTERCPKLLEKGIVAFQEHDFFTPQPPTPTGEPPAVFLLRVVTHDWPDAFARRILLQLRRAAAPATKLVIAEHVLPLACEEAGDVDVHRFRGGGNGSDEDQCTLEGDYGAYGGRFEGGSQDDALLAETQMSCKWRPPLLPNLGKASANGYWMDMTMRAMFNSQERTLREMVALAASAGWKVVDVSRAEGSLFGVVVAVPADIPTFRDDQEHELPPPTRSEYVEGHNSVGKTDGIVVEPLGCSSMSTHPGIGGTFGSKVGFELPILVEFAGVSDPRRTRIGRRRGSRARKVMSLADVDLDLEMKRFGADRDGGCLAVARKEVRERLVMTIS</sequence>
<dbReference type="Gene3D" id="1.10.10.10">
    <property type="entry name" value="Winged helix-like DNA-binding domain superfamily/Winged helix DNA-binding domain"/>
    <property type="match status" value="1"/>
</dbReference>
<dbReference type="InterPro" id="IPR029063">
    <property type="entry name" value="SAM-dependent_MTases_sf"/>
</dbReference>
<keyword evidence="3" id="KW-0949">S-adenosyl-L-methionine</keyword>
<dbReference type="PANTHER" id="PTHR43712">
    <property type="entry name" value="PUTATIVE (AFU_ORTHOLOGUE AFUA_4G14580)-RELATED"/>
    <property type="match status" value="1"/>
</dbReference>
<evidence type="ECO:0000313" key="6">
    <source>
        <dbReference type="EMBL" id="KDQ55518.1"/>
    </source>
</evidence>
<evidence type="ECO:0000259" key="5">
    <source>
        <dbReference type="Pfam" id="PF00891"/>
    </source>
</evidence>